<evidence type="ECO:0000313" key="6">
    <source>
        <dbReference type="EMBL" id="QBQ07669.1"/>
    </source>
</evidence>
<dbReference type="PANTHER" id="PTHR43788">
    <property type="entry name" value="DNA2/NAM7 HELICASE FAMILY MEMBER"/>
    <property type="match status" value="1"/>
</dbReference>
<dbReference type="KEGG" id="sgq:SGLAD_v1c04700"/>
<protein>
    <submittedName>
        <fullName evidence="6">Exodeoxyribonuclease V alpha subunit</fullName>
    </submittedName>
</protein>
<dbReference type="Gene3D" id="3.40.50.300">
    <property type="entry name" value="P-loop containing nucleotide triphosphate hydrolases"/>
    <property type="match status" value="2"/>
</dbReference>
<dbReference type="Pfam" id="PF13538">
    <property type="entry name" value="UvrD_C_2"/>
    <property type="match status" value="1"/>
</dbReference>
<dbReference type="GO" id="GO:0017116">
    <property type="term" value="F:single-stranded DNA helicase activity"/>
    <property type="evidence" value="ECO:0007669"/>
    <property type="project" value="TreeGrafter"/>
</dbReference>
<feature type="domain" description="ATP-dependent RecD2 DNA helicase-like helix-hairpin-helix" evidence="4">
    <location>
        <begin position="144"/>
        <end position="233"/>
    </location>
</feature>
<dbReference type="RefSeq" id="WP_134297459.1">
    <property type="nucleotide sequence ID" value="NZ_CP038013.1"/>
</dbReference>
<evidence type="ECO:0000259" key="5">
    <source>
        <dbReference type="Pfam" id="PF18335"/>
    </source>
</evidence>
<dbReference type="CDD" id="cd17933">
    <property type="entry name" value="DEXSc_RecD-like"/>
    <property type="match status" value="1"/>
</dbReference>
<dbReference type="Gene3D" id="2.30.30.940">
    <property type="match status" value="1"/>
</dbReference>
<name>A0A4V1AQ90_9MOLU</name>
<proteinExistence type="predicted"/>
<evidence type="ECO:0000256" key="2">
    <source>
        <dbReference type="ARBA" id="ARBA00022840"/>
    </source>
</evidence>
<dbReference type="InterPro" id="IPR041451">
    <property type="entry name" value="RecD2_SH13"/>
</dbReference>
<dbReference type="EMBL" id="CP038013">
    <property type="protein sequence ID" value="QBQ07669.1"/>
    <property type="molecule type" value="Genomic_DNA"/>
</dbReference>
<keyword evidence="1" id="KW-0547">Nucleotide-binding</keyword>
<dbReference type="GO" id="GO:0006310">
    <property type="term" value="P:DNA recombination"/>
    <property type="evidence" value="ECO:0007669"/>
    <property type="project" value="TreeGrafter"/>
</dbReference>
<dbReference type="CDD" id="cd18809">
    <property type="entry name" value="SF1_C_RecD"/>
    <property type="match status" value="1"/>
</dbReference>
<keyword evidence="2" id="KW-0067">ATP-binding</keyword>
<evidence type="ECO:0000259" key="4">
    <source>
        <dbReference type="Pfam" id="PF14490"/>
    </source>
</evidence>
<dbReference type="Pfam" id="PF18335">
    <property type="entry name" value="SH3_13"/>
    <property type="match status" value="1"/>
</dbReference>
<keyword evidence="7" id="KW-1185">Reference proteome</keyword>
<gene>
    <name evidence="6" type="primary">recD</name>
    <name evidence="6" type="ORF">SGLAD_v1c04700</name>
</gene>
<dbReference type="InterPro" id="IPR050534">
    <property type="entry name" value="Coronavir_polyprotein_1ab"/>
</dbReference>
<dbReference type="OrthoDB" id="9803432at2"/>
<dbReference type="AlphaFoldDB" id="A0A4V1AQ90"/>
<evidence type="ECO:0000313" key="7">
    <source>
        <dbReference type="Proteomes" id="UP000294309"/>
    </source>
</evidence>
<dbReference type="PANTHER" id="PTHR43788:SF6">
    <property type="entry name" value="DNA HELICASE B"/>
    <property type="match status" value="1"/>
</dbReference>
<feature type="domain" description="ATP-dependent RecD2 DNA helicase SH3" evidence="5">
    <location>
        <begin position="570"/>
        <end position="629"/>
    </location>
</feature>
<dbReference type="Pfam" id="PF13245">
    <property type="entry name" value="AAA_19"/>
    <property type="match status" value="1"/>
</dbReference>
<reference evidence="6 7" key="1">
    <citation type="submission" date="2019-03" db="EMBL/GenBank/DDBJ databases">
        <title>Complete genome sequence of Spiroplasma gladiatoris TG-1 (DSM 22552).</title>
        <authorList>
            <person name="Lin Y.-C."/>
            <person name="Chou L."/>
            <person name="Kuo C.-H."/>
        </authorList>
    </citation>
    <scope>NUCLEOTIDE SEQUENCE [LARGE SCALE GENOMIC DNA]</scope>
    <source>
        <strain evidence="6 7">TG-1</strain>
    </source>
</reference>
<sequence length="733" mass="85071">MTEIKGKIKNFIYNNEGFGIAVFTLIDNETRSIVIRGEISSLRMNIFYVLSGESVIDRRTNKTIFEVSKFKKLESSSKESCFKYLISPLFPTIGKQLATRIVNYYEDHVFQKILKDPNSLYQIEKITEAQVNIIIQQVEYHFKENKLLETFEAYDLKIDFYTKLEKLCKDKEEVLDILKNDFYKFAFENNLKPFSEVDKVAIVFNQDINSEVRVSWWALHIVNDILIKTGNTFTDLTTLRKEIFKIFTQLNQNELSNKLLYAKKNNILYFENKKIYSKESYEDEKIIASSLNEIENKKTKNNDYDFENLLIEVEIYIEETLQIKNFKYNNEQILALKNFLENNVSIITGGPGTGKTTVINGIIKLYELVYKDKDFSIVAPTGRAASRITESSDYNASTIHRLLKFLGNNSFEHNSKNPLIKKMLIIDESSMIDNHLFASMFLGIEGIEKLVLVGDVDQLPSVSYGNAFEDIIKSEKFSITKLLINNRQVITDQSNSIIDLATAIKNNSIQKFNFNNLNNVVTYFSNDTKESLEYIKKIYLQNRPSNILDELVHLQIIAPMYKEDLGIDELNNFIQAIVNPKTSTEYKKANSIYRPNDKVMYTENDSFLKIFNGDVGYIDKIFLDNKKYKNSKVFFNEEEKELSSAQFSKLKLSYACSIHKTQGSEYNTVILVLDNSNRFSSWIINKKMIYTAITRAKKHLYIVGDKQLFLNACSKEMKPRLTTLIERIFNLNK</sequence>
<accession>A0A4V1AQ90</accession>
<evidence type="ECO:0000259" key="3">
    <source>
        <dbReference type="Pfam" id="PF13538"/>
    </source>
</evidence>
<dbReference type="Proteomes" id="UP000294309">
    <property type="component" value="Chromosome"/>
</dbReference>
<dbReference type="InterPro" id="IPR027417">
    <property type="entry name" value="P-loop_NTPase"/>
</dbReference>
<feature type="domain" description="UvrD-like helicase C-terminal" evidence="3">
    <location>
        <begin position="653"/>
        <end position="703"/>
    </location>
</feature>
<dbReference type="InterPro" id="IPR027785">
    <property type="entry name" value="UvrD-like_helicase_C"/>
</dbReference>
<dbReference type="GO" id="GO:0005524">
    <property type="term" value="F:ATP binding"/>
    <property type="evidence" value="ECO:0007669"/>
    <property type="project" value="UniProtKB-KW"/>
</dbReference>
<dbReference type="SUPFAM" id="SSF52540">
    <property type="entry name" value="P-loop containing nucleoside triphosphate hydrolases"/>
    <property type="match status" value="1"/>
</dbReference>
<organism evidence="6 7">
    <name type="scientific">Spiroplasma gladiatoris</name>
    <dbReference type="NCBI Taxonomy" id="2143"/>
    <lineage>
        <taxon>Bacteria</taxon>
        <taxon>Bacillati</taxon>
        <taxon>Mycoplasmatota</taxon>
        <taxon>Mollicutes</taxon>
        <taxon>Entomoplasmatales</taxon>
        <taxon>Spiroplasmataceae</taxon>
        <taxon>Spiroplasma</taxon>
    </lineage>
</organism>
<dbReference type="InterPro" id="IPR029493">
    <property type="entry name" value="RecD2-like_HHH"/>
</dbReference>
<dbReference type="GO" id="GO:0009338">
    <property type="term" value="C:exodeoxyribonuclease V complex"/>
    <property type="evidence" value="ECO:0007669"/>
    <property type="project" value="TreeGrafter"/>
</dbReference>
<evidence type="ECO:0000256" key="1">
    <source>
        <dbReference type="ARBA" id="ARBA00022741"/>
    </source>
</evidence>
<dbReference type="Pfam" id="PF14490">
    <property type="entry name" value="HHH_RecD2"/>
    <property type="match status" value="1"/>
</dbReference>